<dbReference type="InterPro" id="IPR011199">
    <property type="entry name" value="Bacillithiol_biosynth_BshC"/>
</dbReference>
<feature type="domain" description="Bacillithiol biosynthesis BshC N-terminal Rossmann-like" evidence="3">
    <location>
        <begin position="30"/>
        <end position="366"/>
    </location>
</feature>
<dbReference type="Pfam" id="PF10079">
    <property type="entry name" value="Rossmann-like_BshC"/>
    <property type="match status" value="1"/>
</dbReference>
<sequence length="525" mass="61686">MNIAFNHIKNIPQLIKDFLNDDLGFAGDKIFSLDNISKQIELKQKSFPKANREVLYTSLSKQLQSSKLTDLQKQNLDLLKDEETFTITTGHQLNLFTGPVFFIYKILQTIKTANFLKEKFPTKNFVPIFWMATEDHDFDEIDHFKTENHFYQTKAKQGGAVGRIKVEDQFFISEFEKEFKDYVFGTELILMMKEAYKVGNTFAEAIRIIGQNLFADYGLLMLDGDDKDLKTLMIPTFKKELLNEQLFKTTAEKRQLLEQKYHKVQVNPREINLFYLSETRNRIEKIDGIYKVLDTDISFSEEEILEELNNFPEKFSPNAVLRPAYQESILPNLAYVGGNAEIMYWLELPDFFNSVELPFPILIPRNSLLFLNEKTFKKIEKLNLTIAEFFDDFSVIIKKHLVENHPLHELLIQQEENLKKRFSVLKDEAGLTDISFKNLVDAEETRQLKSFKRMQKRLLRAERIKQGEKLKQYEDLFLKVHPGGIWQERQFNFSVFYADAGRDWLKSCYDMMNVEKSELIISHLI</sequence>
<keyword evidence="1 2" id="KW-0436">Ligase</keyword>
<dbReference type="GO" id="GO:0016874">
    <property type="term" value="F:ligase activity"/>
    <property type="evidence" value="ECO:0007669"/>
    <property type="project" value="UniProtKB-UniRule"/>
</dbReference>
<feature type="domain" description="Bacillithiol biosynthesis BshC C-terminal coiled-coil" evidence="4">
    <location>
        <begin position="369"/>
        <end position="520"/>
    </location>
</feature>
<protein>
    <recommendedName>
        <fullName evidence="2">Putative cysteine ligase BshC</fullName>
        <ecNumber evidence="2">6.-.-.-</ecNumber>
    </recommendedName>
</protein>
<keyword evidence="6" id="KW-1185">Reference proteome</keyword>
<evidence type="ECO:0000259" key="3">
    <source>
        <dbReference type="Pfam" id="PF10079"/>
    </source>
</evidence>
<dbReference type="OrthoDB" id="9765151at2"/>
<evidence type="ECO:0000256" key="1">
    <source>
        <dbReference type="ARBA" id="ARBA00022598"/>
    </source>
</evidence>
<dbReference type="STRING" id="619805.SAMN05660477_01280"/>
<proteinExistence type="inferred from homology"/>
<dbReference type="PIRSF" id="PIRSF012535">
    <property type="entry name" value="UCP012535"/>
    <property type="match status" value="1"/>
</dbReference>
<dbReference type="Proteomes" id="UP000191112">
    <property type="component" value="Unassembled WGS sequence"/>
</dbReference>
<accession>A0A1T5ECD1</accession>
<dbReference type="HAMAP" id="MF_01867">
    <property type="entry name" value="BshC"/>
    <property type="match status" value="1"/>
</dbReference>
<dbReference type="EMBL" id="FUYZ01000003">
    <property type="protein sequence ID" value="SKB81541.1"/>
    <property type="molecule type" value="Genomic_DNA"/>
</dbReference>
<evidence type="ECO:0000313" key="5">
    <source>
        <dbReference type="EMBL" id="SKB81541.1"/>
    </source>
</evidence>
<dbReference type="InterPro" id="IPR055399">
    <property type="entry name" value="CC_BshC"/>
</dbReference>
<name>A0A1T5ECD1_9FLAO</name>
<evidence type="ECO:0000313" key="6">
    <source>
        <dbReference type="Proteomes" id="UP000191112"/>
    </source>
</evidence>
<dbReference type="NCBIfam" id="TIGR03998">
    <property type="entry name" value="thiol_BshC"/>
    <property type="match status" value="1"/>
</dbReference>
<evidence type="ECO:0000256" key="2">
    <source>
        <dbReference type="HAMAP-Rule" id="MF_01867"/>
    </source>
</evidence>
<dbReference type="InterPro" id="IPR055398">
    <property type="entry name" value="Rossmann-like_BshC"/>
</dbReference>
<dbReference type="AlphaFoldDB" id="A0A1T5ECD1"/>
<dbReference type="EC" id="6.-.-.-" evidence="2"/>
<gene>
    <name evidence="2" type="primary">bshC</name>
    <name evidence="5" type="ORF">SAMN05660477_01280</name>
</gene>
<comment type="similarity">
    <text evidence="2">Belongs to the BshC family.</text>
</comment>
<organism evidence="5 6">
    <name type="scientific">Soonwooa buanensis</name>
    <dbReference type="NCBI Taxonomy" id="619805"/>
    <lineage>
        <taxon>Bacteria</taxon>
        <taxon>Pseudomonadati</taxon>
        <taxon>Bacteroidota</taxon>
        <taxon>Flavobacteriia</taxon>
        <taxon>Flavobacteriales</taxon>
        <taxon>Weeksellaceae</taxon>
        <taxon>Chryseobacterium group</taxon>
        <taxon>Soonwooa</taxon>
    </lineage>
</organism>
<evidence type="ECO:0000259" key="4">
    <source>
        <dbReference type="Pfam" id="PF24850"/>
    </source>
</evidence>
<dbReference type="RefSeq" id="WP_079666718.1">
    <property type="nucleotide sequence ID" value="NZ_FUYZ01000003.1"/>
</dbReference>
<dbReference type="Pfam" id="PF24850">
    <property type="entry name" value="CC_BshC"/>
    <property type="match status" value="1"/>
</dbReference>
<reference evidence="5 6" key="1">
    <citation type="submission" date="2017-02" db="EMBL/GenBank/DDBJ databases">
        <authorList>
            <person name="Peterson S.W."/>
        </authorList>
    </citation>
    <scope>NUCLEOTIDE SEQUENCE [LARGE SCALE GENOMIC DNA]</scope>
    <source>
        <strain evidence="5 6">DSM 22323</strain>
    </source>
</reference>